<reference evidence="1" key="1">
    <citation type="submission" date="2020-04" db="EMBL/GenBank/DDBJ databases">
        <authorList>
            <person name="Chiriac C."/>
            <person name="Salcher M."/>
            <person name="Ghai R."/>
            <person name="Kavagutti S V."/>
        </authorList>
    </citation>
    <scope>NUCLEOTIDE SEQUENCE</scope>
</reference>
<name>A0A6J5M8P6_9CAUD</name>
<organism evidence="1">
    <name type="scientific">uncultured Caudovirales phage</name>
    <dbReference type="NCBI Taxonomy" id="2100421"/>
    <lineage>
        <taxon>Viruses</taxon>
        <taxon>Duplodnaviria</taxon>
        <taxon>Heunggongvirae</taxon>
        <taxon>Uroviricota</taxon>
        <taxon>Caudoviricetes</taxon>
        <taxon>Peduoviridae</taxon>
        <taxon>Maltschvirus</taxon>
        <taxon>Maltschvirus maltsch</taxon>
    </lineage>
</organism>
<proteinExistence type="predicted"/>
<dbReference type="EMBL" id="LR796395">
    <property type="protein sequence ID" value="CAB4141683.1"/>
    <property type="molecule type" value="Genomic_DNA"/>
</dbReference>
<sequence length="156" mass="18045">MTDIIIPDDELPLTPLAPKPAGRPKGSFAKRMTDVEKRTFINNAAREILEHHLSYNEFVKYCKDTANMSKSQANEYWGKVWILLKKKFELEKDKLILKHTQKYWDIYEQSLMSNDYTNARQALNDLAKLQGLNEPDKVHITGTSIKLNFGTTDDLQ</sequence>
<gene>
    <name evidence="1" type="ORF">UFOVP424_9</name>
</gene>
<accession>A0A6J5M8P6</accession>
<evidence type="ECO:0000313" key="1">
    <source>
        <dbReference type="EMBL" id="CAB4141683.1"/>
    </source>
</evidence>
<protein>
    <submittedName>
        <fullName evidence="1">Uncharacterized protein</fullName>
    </submittedName>
</protein>